<dbReference type="Proteomes" id="UP000275473">
    <property type="component" value="Unassembled WGS sequence"/>
</dbReference>
<accession>A0A3M8PA15</accession>
<dbReference type="Pfam" id="PF00149">
    <property type="entry name" value="Metallophos"/>
    <property type="match status" value="1"/>
</dbReference>
<evidence type="ECO:0000313" key="5">
    <source>
        <dbReference type="Proteomes" id="UP000275473"/>
    </source>
</evidence>
<keyword evidence="5" id="KW-1185">Reference proteome</keyword>
<dbReference type="PANTHER" id="PTHR43143">
    <property type="entry name" value="METALLOPHOSPHOESTERASE, CALCINEURIN SUPERFAMILY"/>
    <property type="match status" value="1"/>
</dbReference>
<dbReference type="InterPro" id="IPR001119">
    <property type="entry name" value="SLH_dom"/>
</dbReference>
<dbReference type="Pfam" id="PF00395">
    <property type="entry name" value="SLH"/>
    <property type="match status" value="3"/>
</dbReference>
<dbReference type="Gene3D" id="3.60.21.10">
    <property type="match status" value="1"/>
</dbReference>
<dbReference type="RefSeq" id="WP_123164245.1">
    <property type="nucleotide sequence ID" value="NZ_RIAX01000002.1"/>
</dbReference>
<dbReference type="InterPro" id="IPR051918">
    <property type="entry name" value="STPP_CPPED1"/>
</dbReference>
<feature type="compositionally biased region" description="Acidic residues" evidence="1">
    <location>
        <begin position="599"/>
        <end position="615"/>
    </location>
</feature>
<keyword evidence="2" id="KW-0732">Signal</keyword>
<feature type="signal peptide" evidence="2">
    <location>
        <begin position="1"/>
        <end position="24"/>
    </location>
</feature>
<evidence type="ECO:0000259" key="3">
    <source>
        <dbReference type="PROSITE" id="PS51272"/>
    </source>
</evidence>
<evidence type="ECO:0000256" key="1">
    <source>
        <dbReference type="SAM" id="MobiDB-lite"/>
    </source>
</evidence>
<feature type="domain" description="SLH" evidence="3">
    <location>
        <begin position="683"/>
        <end position="746"/>
    </location>
</feature>
<feature type="compositionally biased region" description="Pro residues" evidence="1">
    <location>
        <begin position="616"/>
        <end position="626"/>
    </location>
</feature>
<dbReference type="OrthoDB" id="9772095at2"/>
<sequence length="800" mass="89497">MKKGFTIPLVALLVASQAAMSPLAQTTELTNIEPGDYSTNTGLNPTLQVTVPDLRGETAATAEFRKGHTYDFQRDTGINGFQGVSSGDPLKTVDVTKETPFNDADIADADMADGTSVETVSEEGFPYHRFEVNVKEELAAGDEVEVNWTGATPGDGKVTLSAWDYQAKKWMPLKEQEGNSQGSKIELTADVSGSQFERNGKVQAMVHASSVTPETDEDPFTMLWFTDTQYYAQDYPEVWESMTDYMVKEYQKGTFEYAMHTGDLVQVPKELDQWEVVDENLSKLEAADIPYGVLPGNHDIELYYDTGDNETRGIFVYDNYKKYVGADRFRDKPWYHEQIEQSGPTGTNKNHYDLFSFGEHKFIMLYLGYGTDGLPETIKWANSVLSEHSDYNAIIGMHENINSIGSYASSNAVIVNREIVSKNENVKMVLSGHHHGATREVKTYTNEDGSTREVLEVLSNHQGNTHPERGQGYLRLITFDPTDETVQFISYSPFWDDYNFEPFDEDQESFTANFDLFDVNGSPLIEKQLETDYVALNIYQEDKIGQSSDLQPGDTAAAEWKELREFTEYFWYVTIANKDEEVKSKLYRFTTGKAPVVDPEPEPEPTPDPEPDPEPNPDPTPEPNPLPFTDVAAKYYEAVNYLFINDISHGISETQFGISNNIKRADAAIMLGKALELDITDVSDSGFTDVPDRDQAREYISALKAAGIVNGKSDTSFGAHDNITRGEMAIMLANAYQLDASSDYMPFTDVAERYEQAVAALLEYDITQGTSETQFGVANSLTRGDYAIFLNRLNALDENE</sequence>
<proteinExistence type="predicted"/>
<dbReference type="PANTHER" id="PTHR43143:SF5">
    <property type="entry name" value="SECRETED PROTEIN"/>
    <property type="match status" value="1"/>
</dbReference>
<protein>
    <submittedName>
        <fullName evidence="4">Metallophosphoesterase</fullName>
    </submittedName>
</protein>
<dbReference type="InterPro" id="IPR004843">
    <property type="entry name" value="Calcineurin-like_PHP"/>
</dbReference>
<dbReference type="EMBL" id="RIAX01000002">
    <property type="protein sequence ID" value="RNF40546.1"/>
    <property type="molecule type" value="Genomic_DNA"/>
</dbReference>
<dbReference type="PROSITE" id="PS51272">
    <property type="entry name" value="SLH"/>
    <property type="match status" value="1"/>
</dbReference>
<name>A0A3M8PA15_9BACL</name>
<evidence type="ECO:0000313" key="4">
    <source>
        <dbReference type="EMBL" id="RNF40546.1"/>
    </source>
</evidence>
<dbReference type="GO" id="GO:0016787">
    <property type="term" value="F:hydrolase activity"/>
    <property type="evidence" value="ECO:0007669"/>
    <property type="project" value="InterPro"/>
</dbReference>
<organism evidence="4 5">
    <name type="scientific">Planococcus salinus</name>
    <dbReference type="NCBI Taxonomy" id="1848460"/>
    <lineage>
        <taxon>Bacteria</taxon>
        <taxon>Bacillati</taxon>
        <taxon>Bacillota</taxon>
        <taxon>Bacilli</taxon>
        <taxon>Bacillales</taxon>
        <taxon>Caryophanaceae</taxon>
        <taxon>Planococcus</taxon>
    </lineage>
</organism>
<dbReference type="AlphaFoldDB" id="A0A3M8PA15"/>
<dbReference type="InterPro" id="IPR029052">
    <property type="entry name" value="Metallo-depent_PP-like"/>
</dbReference>
<gene>
    <name evidence="4" type="ORF">EEX84_03735</name>
</gene>
<evidence type="ECO:0000256" key="2">
    <source>
        <dbReference type="SAM" id="SignalP"/>
    </source>
</evidence>
<comment type="caution">
    <text evidence="4">The sequence shown here is derived from an EMBL/GenBank/DDBJ whole genome shotgun (WGS) entry which is preliminary data.</text>
</comment>
<dbReference type="SUPFAM" id="SSF56300">
    <property type="entry name" value="Metallo-dependent phosphatases"/>
    <property type="match status" value="1"/>
</dbReference>
<feature type="chain" id="PRO_5017945645" evidence="2">
    <location>
        <begin position="25"/>
        <end position="800"/>
    </location>
</feature>
<feature type="region of interest" description="Disordered" evidence="1">
    <location>
        <begin position="593"/>
        <end position="628"/>
    </location>
</feature>
<reference evidence="4 5" key="1">
    <citation type="journal article" date="2018" name="Int. J. Syst. Evol. Microbiol.">
        <title>Planococcus salinus sp. nov., a moderately halophilic bacterium isolated from a saline-alkali soil.</title>
        <authorList>
            <person name="Gan L."/>
        </authorList>
    </citation>
    <scope>NUCLEOTIDE SEQUENCE [LARGE SCALE GENOMIC DNA]</scope>
    <source>
        <strain evidence="4 5">LCB217</strain>
    </source>
</reference>